<dbReference type="PANTHER" id="PTHR43065:SF46">
    <property type="entry name" value="C4-DICARBOXYLATE TRANSPORT SENSOR PROTEIN DCTB"/>
    <property type="match status" value="1"/>
</dbReference>
<dbReference type="RefSeq" id="WP_175187003.1">
    <property type="nucleotide sequence ID" value="NZ_JABVZQ010000003.1"/>
</dbReference>
<dbReference type="PROSITE" id="PS50112">
    <property type="entry name" value="PAS"/>
    <property type="match status" value="2"/>
</dbReference>
<evidence type="ECO:0000259" key="9">
    <source>
        <dbReference type="PROSITE" id="PS50109"/>
    </source>
</evidence>
<feature type="domain" description="Histidine kinase" evidence="9">
    <location>
        <begin position="672"/>
        <end position="897"/>
    </location>
</feature>
<evidence type="ECO:0000256" key="5">
    <source>
        <dbReference type="ARBA" id="ARBA00022741"/>
    </source>
</evidence>
<dbReference type="InterPro" id="IPR001610">
    <property type="entry name" value="PAC"/>
</dbReference>
<name>A0ABR9XRA2_9CHLB</name>
<evidence type="ECO:0000256" key="3">
    <source>
        <dbReference type="ARBA" id="ARBA00022553"/>
    </source>
</evidence>
<dbReference type="Pfam" id="PF08448">
    <property type="entry name" value="PAS_4"/>
    <property type="match status" value="3"/>
</dbReference>
<keyword evidence="6" id="KW-0418">Kinase</keyword>
<dbReference type="Pfam" id="PF13426">
    <property type="entry name" value="PAS_9"/>
    <property type="match status" value="2"/>
</dbReference>
<evidence type="ECO:0000256" key="2">
    <source>
        <dbReference type="ARBA" id="ARBA00012438"/>
    </source>
</evidence>
<dbReference type="InterPro" id="IPR013656">
    <property type="entry name" value="PAS_4"/>
</dbReference>
<dbReference type="EC" id="2.7.13.3" evidence="2"/>
<evidence type="ECO:0000256" key="4">
    <source>
        <dbReference type="ARBA" id="ARBA00022679"/>
    </source>
</evidence>
<keyword evidence="5" id="KW-0547">Nucleotide-binding</keyword>
<dbReference type="Gene3D" id="1.10.287.130">
    <property type="match status" value="1"/>
</dbReference>
<dbReference type="EMBL" id="JADGII010000006">
    <property type="protein sequence ID" value="MBF0636556.1"/>
    <property type="molecule type" value="Genomic_DNA"/>
</dbReference>
<evidence type="ECO:0000256" key="8">
    <source>
        <dbReference type="ARBA" id="ARBA00023012"/>
    </source>
</evidence>
<sequence length="902" mass="101031">MNAPRYTILDSLSFSVAVLDNRGVIVFVNRAWKEFGKSNGARSDYLGKPYLDYCACDDEGKHSDTVLKGIQNVLNRSIPSFSHEYPCHSPVEQRWFRMIVTPHGTGSGQGAVITHENITDRKLAEHHALFSTEQLSLIVNNVDAGIIGIDISRLDAYFEQLRARNVRTIHEHLQRNPRFLKETSSLIKITSINNSALTMYKAGNSSALLSKGNGFFFFRSSTRTYIRALQAIYEQRSSFEFTSVQYDLDGSPFQVLAKIAIPRSAEHRHRLIICLVDITELKKRENELENIRNYLHSILEGMFDPMLVIDKHFVITDLNKKFLDQVGGERSDYIGKECHQAGLVIGHHCKSKELCPVRRMHYSRKPFVCEQRAVDEHGSIRHYQVSSFPLLDSRGMLEKCVEIYHDITHIKTSQQVLRKQLDFTEKLLDTVSVAIYYQKSDGRFIGCNRAFELFTGVERRKLRGLTPEKVFHPGTARHFTLPGEQAIPDDGHHDATVQIETSHGPRDVAFRRAAYRHSDGRVAGYITVITDRTEQLQYENKIRKSEEQFRHLAEKSPNIIVIRSDEEILYVNPACSDLLGYSRDELVGTSLRYSDLCFRPLSQQASGNDTREILLKTNNGEKLTCISSSAPIEFDGTMATMEISTDITKLKELEEKYIQSQRLNSLGTLAGGIAHDFNNIIASILGYATMTLDDIDHDSVAGRNVAVIIDACRRAADLVDQILSFSRKSKGGKQVINLRDILMESLAFVKPLTPSSIDLRYDIAPVICMIHADPVKVQQSIINLCTNAIQAIERTGTISISLKNIEIPAGSDFSTANPDQPARTVAELSIADTGKGIEEGDLERIFEPFFTTKEVGQGTGLGLAEVYGVVSDLGGTISVDSMPDAGTVFILRIPEHKTEGTP</sequence>
<feature type="domain" description="PAS" evidence="10">
    <location>
        <begin position="545"/>
        <end position="591"/>
    </location>
</feature>
<dbReference type="SUPFAM" id="SSF55874">
    <property type="entry name" value="ATPase domain of HSP90 chaperone/DNA topoisomerase II/histidine kinase"/>
    <property type="match status" value="1"/>
</dbReference>
<keyword evidence="8" id="KW-0902">Two-component regulatory system</keyword>
<evidence type="ECO:0000256" key="6">
    <source>
        <dbReference type="ARBA" id="ARBA00022777"/>
    </source>
</evidence>
<dbReference type="CDD" id="cd00082">
    <property type="entry name" value="HisKA"/>
    <property type="match status" value="1"/>
</dbReference>
<dbReference type="SMART" id="SM00091">
    <property type="entry name" value="PAS"/>
    <property type="match status" value="4"/>
</dbReference>
<dbReference type="InterPro" id="IPR036890">
    <property type="entry name" value="HATPase_C_sf"/>
</dbReference>
<dbReference type="PANTHER" id="PTHR43065">
    <property type="entry name" value="SENSOR HISTIDINE KINASE"/>
    <property type="match status" value="1"/>
</dbReference>
<evidence type="ECO:0000256" key="1">
    <source>
        <dbReference type="ARBA" id="ARBA00000085"/>
    </source>
</evidence>
<proteinExistence type="predicted"/>
<dbReference type="NCBIfam" id="TIGR00229">
    <property type="entry name" value="sensory_box"/>
    <property type="match status" value="3"/>
</dbReference>
<keyword evidence="7" id="KW-0067">ATP-binding</keyword>
<dbReference type="SMART" id="SM00388">
    <property type="entry name" value="HisKA"/>
    <property type="match status" value="1"/>
</dbReference>
<reference evidence="12 13" key="1">
    <citation type="journal article" date="2020" name="Microorganisms">
        <title>Simultaneous Genome Sequencing of Prosthecochloris ethylica and Desulfuromonas acetoxidans within a Syntrophic Mixture Reveals Unique Pili and Protein Interactions.</title>
        <authorList>
            <person name="Kyndt J.A."/>
            <person name="Van Beeumen J.J."/>
            <person name="Meyer T.E."/>
        </authorList>
    </citation>
    <scope>NUCLEOTIDE SEQUENCE [LARGE SCALE GENOMIC DNA]</scope>
    <source>
        <strain evidence="12 13">N3</strain>
    </source>
</reference>
<dbReference type="Gene3D" id="3.30.565.10">
    <property type="entry name" value="Histidine kinase-like ATPase, C-terminal domain"/>
    <property type="match status" value="1"/>
</dbReference>
<dbReference type="SMART" id="SM00086">
    <property type="entry name" value="PAC"/>
    <property type="match status" value="4"/>
</dbReference>
<dbReference type="CDD" id="cd00130">
    <property type="entry name" value="PAS"/>
    <property type="match status" value="3"/>
</dbReference>
<feature type="domain" description="PAC" evidence="11">
    <location>
        <begin position="237"/>
        <end position="290"/>
    </location>
</feature>
<evidence type="ECO:0000259" key="10">
    <source>
        <dbReference type="PROSITE" id="PS50112"/>
    </source>
</evidence>
<dbReference type="SUPFAM" id="SSF47384">
    <property type="entry name" value="Homodimeric domain of signal transducing histidine kinase"/>
    <property type="match status" value="1"/>
</dbReference>
<dbReference type="InterPro" id="IPR003661">
    <property type="entry name" value="HisK_dim/P_dom"/>
</dbReference>
<feature type="domain" description="PAC" evidence="11">
    <location>
        <begin position="367"/>
        <end position="419"/>
    </location>
</feature>
<dbReference type="InterPro" id="IPR000700">
    <property type="entry name" value="PAS-assoc_C"/>
</dbReference>
<dbReference type="PROSITE" id="PS50109">
    <property type="entry name" value="HIS_KIN"/>
    <property type="match status" value="1"/>
</dbReference>
<gene>
    <name evidence="12" type="ORF">INT08_05100</name>
</gene>
<dbReference type="InterPro" id="IPR000014">
    <property type="entry name" value="PAS"/>
</dbReference>
<accession>A0ABR9XRA2</accession>
<comment type="catalytic activity">
    <reaction evidence="1">
        <text>ATP + protein L-histidine = ADP + protein N-phospho-L-histidine.</text>
        <dbReference type="EC" id="2.7.13.3"/>
    </reaction>
</comment>
<dbReference type="SMART" id="SM00387">
    <property type="entry name" value="HATPase_c"/>
    <property type="match status" value="1"/>
</dbReference>
<organism evidence="12 13">
    <name type="scientific">Prosthecochloris ethylica</name>
    <dbReference type="NCBI Taxonomy" id="2743976"/>
    <lineage>
        <taxon>Bacteria</taxon>
        <taxon>Pseudomonadati</taxon>
        <taxon>Chlorobiota</taxon>
        <taxon>Chlorobiia</taxon>
        <taxon>Chlorobiales</taxon>
        <taxon>Chlorobiaceae</taxon>
        <taxon>Prosthecochloris</taxon>
    </lineage>
</organism>
<dbReference type="Gene3D" id="3.30.450.20">
    <property type="entry name" value="PAS domain"/>
    <property type="match status" value="5"/>
</dbReference>
<dbReference type="InterPro" id="IPR003594">
    <property type="entry name" value="HATPase_dom"/>
</dbReference>
<dbReference type="Pfam" id="PF00512">
    <property type="entry name" value="HisKA"/>
    <property type="match status" value="1"/>
</dbReference>
<protein>
    <recommendedName>
        <fullName evidence="2">histidine kinase</fullName>
        <ecNumber evidence="2">2.7.13.3</ecNumber>
    </recommendedName>
</protein>
<comment type="caution">
    <text evidence="12">The sequence shown here is derived from an EMBL/GenBank/DDBJ whole genome shotgun (WGS) entry which is preliminary data.</text>
</comment>
<keyword evidence="3" id="KW-0597">Phosphoprotein</keyword>
<dbReference type="InterPro" id="IPR005467">
    <property type="entry name" value="His_kinase_dom"/>
</dbReference>
<feature type="domain" description="PAS" evidence="10">
    <location>
        <begin position="291"/>
        <end position="336"/>
    </location>
</feature>
<evidence type="ECO:0000313" key="12">
    <source>
        <dbReference type="EMBL" id="MBF0636556.1"/>
    </source>
</evidence>
<dbReference type="Pfam" id="PF02518">
    <property type="entry name" value="HATPase_c"/>
    <property type="match status" value="1"/>
</dbReference>
<dbReference type="InterPro" id="IPR035965">
    <property type="entry name" value="PAS-like_dom_sf"/>
</dbReference>
<evidence type="ECO:0000313" key="13">
    <source>
        <dbReference type="Proteomes" id="UP000619838"/>
    </source>
</evidence>
<evidence type="ECO:0000256" key="7">
    <source>
        <dbReference type="ARBA" id="ARBA00022840"/>
    </source>
</evidence>
<dbReference type="PRINTS" id="PR00344">
    <property type="entry name" value="BCTRLSENSOR"/>
</dbReference>
<dbReference type="PROSITE" id="PS50113">
    <property type="entry name" value="PAC"/>
    <property type="match status" value="2"/>
</dbReference>
<dbReference type="SUPFAM" id="SSF55785">
    <property type="entry name" value="PYP-like sensor domain (PAS domain)"/>
    <property type="match status" value="5"/>
</dbReference>
<dbReference type="InterPro" id="IPR036097">
    <property type="entry name" value="HisK_dim/P_sf"/>
</dbReference>
<dbReference type="InterPro" id="IPR004358">
    <property type="entry name" value="Sig_transdc_His_kin-like_C"/>
</dbReference>
<evidence type="ECO:0000259" key="11">
    <source>
        <dbReference type="PROSITE" id="PS50113"/>
    </source>
</evidence>
<keyword evidence="13" id="KW-1185">Reference proteome</keyword>
<keyword evidence="4" id="KW-0808">Transferase</keyword>
<dbReference type="Proteomes" id="UP000619838">
    <property type="component" value="Unassembled WGS sequence"/>
</dbReference>